<name>A0A540VSB9_9GAMM</name>
<reference evidence="2 3" key="1">
    <citation type="submission" date="2019-06" db="EMBL/GenBank/DDBJ databases">
        <title>Metagenome assembled Genome of Spiribacter salinus SL48-SHIP from the microbial mat of Salt Lake 48 (Novosibirsk region, Russia).</title>
        <authorList>
            <person name="Shipova A."/>
            <person name="Rozanov A.S."/>
            <person name="Bryanskaya A.V."/>
            <person name="Peltek S.E."/>
        </authorList>
    </citation>
    <scope>NUCLEOTIDE SEQUENCE [LARGE SCALE GENOMIC DNA]</scope>
    <source>
        <strain evidence="2">SL48-SHIP-2</strain>
    </source>
</reference>
<keyword evidence="2" id="KW-0540">Nuclease</keyword>
<sequence length="982" mass="110994">MKRTDTSEKSLESLIVASLVNEAGYVEGDAADYDREHAVDLAKLLEFLATTQPETTENLGIEAEGAKRNQFLHRLQGEIAKRGVVDVLRAGIKHGPAHVDLFYGTPTPGNKVAAERYGANIFSVTRQLRYNRDGTALSLDMALFINGLPIATFELKNKLTKQTVDDAVQQYQRDRDPKELLFQFGRCAVHFAVDDHEVRMCTHLKGKHSWFLPFNRGYDDGAGNPPNPAGLATDYLWKEVLTKASLTDILENYAQIVEEKDDKTGKKRYKQIFPRYHQLTVVRRLLADAQETGVGRRYLVQHSAGSGKSNSIAWLAHQLVGLVKDSQALFDSVIVVTDRRVLDKQIRDTIKQFAQVSATVGHAERSGDLRAFLYGGKKIIITTVQKFPFILDEIGDEHRQRKFAITIDEAHSSQGGKTSSAMNQILEERPEGQEDEETLEDRINRIMEGRKMVANASYFAFTATPKNKTLEIFGEPDPQPDGTVKHYPFHSYTMKQAIQEGFILDVLKNYTPVESYYRLAKTVEDDPKFDAKRAQKKLRRYVESHQHAIREKAEIMVDHFHEQVLGHRKIGGKARAMVITNGIERAIQYFHVFQDYLRERKSSYEPIVAFSGEYEYGGMKVTEAGMNGFPSSQIPDKVQQDPYRFLIVADKYQTGYDEPLLHTMYVDKALSGIKAVQTLSRLNRAHPQKHDSFVLDFYNDSETIQKAFAPYYRTTILSDESDPNKLHDLKSELDGYQVYSQEQVGELVGLYLNGADRDQLDPILDACVATYNAGLDEDGQVDFKGEAKAFVRTYGFLASILRYSNADWEKLSIFLNFLIPKLPAPKEEDLSRGILDAIDMDSYRAEVKSSLDIGLADQDVEVGPVPTSGGGQKPDPELDELSNIIKAFNDQFGNIDWKDADKIRKVIAEEIPAKVSADAAYQNAMKNNDKKTARIEHDAALQRVMVDLLTDHTELFRQFSDNPSFKKWLADTIFGVTYRDAR</sequence>
<dbReference type="InterPro" id="IPR007409">
    <property type="entry name" value="Restrct_endonuc_type1_HsdR_N"/>
</dbReference>
<gene>
    <name evidence="2" type="ORF">FKY71_07550</name>
</gene>
<dbReference type="GO" id="GO:0009035">
    <property type="term" value="F:type I site-specific deoxyribonuclease activity"/>
    <property type="evidence" value="ECO:0007669"/>
    <property type="project" value="UniProtKB-EC"/>
</dbReference>
<evidence type="ECO:0000313" key="3">
    <source>
        <dbReference type="Proteomes" id="UP000315400"/>
    </source>
</evidence>
<dbReference type="PANTHER" id="PTHR42927">
    <property type="entry name" value="HELICASE SUPERFAMILY 1 AND 2 DOMAIN-CONTAINING PROTEIN"/>
    <property type="match status" value="1"/>
</dbReference>
<dbReference type="SUPFAM" id="SSF52540">
    <property type="entry name" value="P-loop containing nucleoside triphosphate hydrolases"/>
    <property type="match status" value="1"/>
</dbReference>
<dbReference type="SMART" id="SM00487">
    <property type="entry name" value="DEXDc"/>
    <property type="match status" value="1"/>
</dbReference>
<dbReference type="AlphaFoldDB" id="A0A540VSB9"/>
<dbReference type="EMBL" id="VIFK01000047">
    <property type="protein sequence ID" value="TQE99652.1"/>
    <property type="molecule type" value="Genomic_DNA"/>
</dbReference>
<dbReference type="InterPro" id="IPR040980">
    <property type="entry name" value="SWI2_SNF2"/>
</dbReference>
<dbReference type="Gene3D" id="3.40.50.300">
    <property type="entry name" value="P-loop containing nucleotide triphosphate hydrolases"/>
    <property type="match status" value="3"/>
</dbReference>
<accession>A0A540VSB9</accession>
<dbReference type="Proteomes" id="UP000315400">
    <property type="component" value="Unassembled WGS sequence"/>
</dbReference>
<dbReference type="PANTHER" id="PTHR42927:SF1">
    <property type="entry name" value="HELICASE SUPERFAMILY 1 AND 2 DOMAIN-CONTAINING PROTEIN"/>
    <property type="match status" value="1"/>
</dbReference>
<dbReference type="PROSITE" id="PS51192">
    <property type="entry name" value="HELICASE_ATP_BIND_1"/>
    <property type="match status" value="1"/>
</dbReference>
<keyword evidence="2" id="KW-0378">Hydrolase</keyword>
<dbReference type="Gene3D" id="3.90.1570.50">
    <property type="match status" value="1"/>
</dbReference>
<keyword evidence="2" id="KW-0255">Endonuclease</keyword>
<dbReference type="InterPro" id="IPR055180">
    <property type="entry name" value="HsdR_RecA-like_helicase_dom_2"/>
</dbReference>
<dbReference type="InterPro" id="IPR014001">
    <property type="entry name" value="Helicase_ATP-bd"/>
</dbReference>
<proteinExistence type="predicted"/>
<protein>
    <submittedName>
        <fullName evidence="2">Type I restriction endonuclease subunit R</fullName>
    </submittedName>
</protein>
<dbReference type="Pfam" id="PF18766">
    <property type="entry name" value="SWI2_SNF2"/>
    <property type="match status" value="1"/>
</dbReference>
<feature type="domain" description="Helicase ATP-binding" evidence="1">
    <location>
        <begin position="289"/>
        <end position="483"/>
    </location>
</feature>
<organism evidence="2 3">
    <name type="scientific">Spiribacter salinus</name>
    <dbReference type="NCBI Taxonomy" id="1335746"/>
    <lineage>
        <taxon>Bacteria</taxon>
        <taxon>Pseudomonadati</taxon>
        <taxon>Pseudomonadota</taxon>
        <taxon>Gammaproteobacteria</taxon>
        <taxon>Chromatiales</taxon>
        <taxon>Ectothiorhodospiraceae</taxon>
        <taxon>Spiribacter</taxon>
    </lineage>
</organism>
<dbReference type="InterPro" id="IPR027417">
    <property type="entry name" value="P-loop_NTPase"/>
</dbReference>
<comment type="caution">
    <text evidence="2">The sequence shown here is derived from an EMBL/GenBank/DDBJ whole genome shotgun (WGS) entry which is preliminary data.</text>
</comment>
<dbReference type="Pfam" id="PF22679">
    <property type="entry name" value="T1R_D3-like"/>
    <property type="match status" value="1"/>
</dbReference>
<evidence type="ECO:0000313" key="2">
    <source>
        <dbReference type="EMBL" id="TQE99652.1"/>
    </source>
</evidence>
<dbReference type="Pfam" id="PF04313">
    <property type="entry name" value="HSDR_N"/>
    <property type="match status" value="1"/>
</dbReference>
<dbReference type="GO" id="GO:0003677">
    <property type="term" value="F:DNA binding"/>
    <property type="evidence" value="ECO:0007669"/>
    <property type="project" value="UniProtKB-KW"/>
</dbReference>
<dbReference type="CDD" id="cd22332">
    <property type="entry name" value="HsdR_N"/>
    <property type="match status" value="1"/>
</dbReference>
<evidence type="ECO:0000259" key="1">
    <source>
        <dbReference type="PROSITE" id="PS51192"/>
    </source>
</evidence>
<dbReference type="GO" id="GO:0005524">
    <property type="term" value="F:ATP binding"/>
    <property type="evidence" value="ECO:0007669"/>
    <property type="project" value="UniProtKB-KW"/>
</dbReference>
<dbReference type="GO" id="GO:0009307">
    <property type="term" value="P:DNA restriction-modification system"/>
    <property type="evidence" value="ECO:0007669"/>
    <property type="project" value="UniProtKB-KW"/>
</dbReference>